<dbReference type="Gene3D" id="3.30.70.2890">
    <property type="entry name" value="XS domain"/>
    <property type="match status" value="1"/>
</dbReference>
<dbReference type="AlphaFoldDB" id="A0AAD8LEA2"/>
<sequence length="475" mass="55332">MSKGYITGDGSRRDWSKWSESAGKKDGGLGDNVGEVDYENDQEDVDGSEDELVSDDYDSDDSQKSHDSRKKNPWFVKLFETLDDLTADQINEPARQWHCPACRDGPGSIYWYRGMKSFVTHIKTKGTRRPKLHRDLSELLDEELCRRGAVVVQSGETYGQWKGLDKEFEDHEIVWPAMVIVMNTQLEQDENGKWRGMGSQELLDYFGSYEAMKARSSFGPEGHTGMSVLTFDTSAAGYLEAERLGNHFSRQGLDRNAWNHHQNLFNPDGKRQLYGFMATKEDLDIFNQHSPGKLKLKFELASYQEKVVSQLKKMSKDSQELIWYKKKIAKQERSSKALEEAFWLISQKLKRNEEENKIVRERTQLYHDQNKEEMDYQDSFFKEQLKVIQDARDVCKKEFGKPCTGADAHQRKEKVENMKKCESKETDEEREKLMILHEKEMAEMKNKHMKEETELEEKFNAKLKQLMENRTSSKS</sequence>
<evidence type="ECO:0000313" key="4">
    <source>
        <dbReference type="EMBL" id="KAK1437501.1"/>
    </source>
</evidence>
<accession>A0AAD8LEA2</accession>
<feature type="region of interest" description="Disordered" evidence="2">
    <location>
        <begin position="1"/>
        <end position="68"/>
    </location>
</feature>
<dbReference type="InterPro" id="IPR038588">
    <property type="entry name" value="XS_domain_sf"/>
</dbReference>
<reference evidence="4" key="1">
    <citation type="journal article" date="2023" name="bioRxiv">
        <title>Improved chromosome-level genome assembly for marigold (Tagetes erecta).</title>
        <authorList>
            <person name="Jiang F."/>
            <person name="Yuan L."/>
            <person name="Wang S."/>
            <person name="Wang H."/>
            <person name="Xu D."/>
            <person name="Wang A."/>
            <person name="Fan W."/>
        </authorList>
    </citation>
    <scope>NUCLEOTIDE SEQUENCE</scope>
    <source>
        <strain evidence="4">WSJ</strain>
        <tissue evidence="4">Leaf</tissue>
    </source>
</reference>
<dbReference type="InterPro" id="IPR044287">
    <property type="entry name" value="SGS3"/>
</dbReference>
<gene>
    <name evidence="4" type="ORF">QVD17_03292</name>
</gene>
<dbReference type="GO" id="GO:0031047">
    <property type="term" value="P:regulatory ncRNA-mediated gene silencing"/>
    <property type="evidence" value="ECO:0007669"/>
    <property type="project" value="InterPro"/>
</dbReference>
<evidence type="ECO:0000313" key="5">
    <source>
        <dbReference type="Proteomes" id="UP001229421"/>
    </source>
</evidence>
<protein>
    <recommendedName>
        <fullName evidence="3">XS domain-containing protein</fullName>
    </recommendedName>
</protein>
<keyword evidence="5" id="KW-1185">Reference proteome</keyword>
<dbReference type="Proteomes" id="UP001229421">
    <property type="component" value="Unassembled WGS sequence"/>
</dbReference>
<comment type="caution">
    <text evidence="4">The sequence shown here is derived from an EMBL/GenBank/DDBJ whole genome shotgun (WGS) entry which is preliminary data.</text>
</comment>
<dbReference type="InterPro" id="IPR005380">
    <property type="entry name" value="XS_domain"/>
</dbReference>
<feature type="coiled-coil region" evidence="1">
    <location>
        <begin position="434"/>
        <end position="469"/>
    </location>
</feature>
<name>A0AAD8LEA2_TARER</name>
<evidence type="ECO:0000259" key="3">
    <source>
        <dbReference type="Pfam" id="PF03468"/>
    </source>
</evidence>
<dbReference type="PANTHER" id="PTHR46602:SF11">
    <property type="entry name" value="ZINC FINGER-XS DOMAIN PROTEIN-RELATED"/>
    <property type="match status" value="1"/>
</dbReference>
<keyword evidence="1" id="KW-0175">Coiled coil</keyword>
<dbReference type="EMBL" id="JAUHHV010000001">
    <property type="protein sequence ID" value="KAK1437501.1"/>
    <property type="molecule type" value="Genomic_DNA"/>
</dbReference>
<proteinExistence type="predicted"/>
<dbReference type="Pfam" id="PF03468">
    <property type="entry name" value="XS"/>
    <property type="match status" value="1"/>
</dbReference>
<dbReference type="GO" id="GO:0051607">
    <property type="term" value="P:defense response to virus"/>
    <property type="evidence" value="ECO:0007669"/>
    <property type="project" value="InterPro"/>
</dbReference>
<evidence type="ECO:0000256" key="1">
    <source>
        <dbReference type="SAM" id="Coils"/>
    </source>
</evidence>
<feature type="compositionally biased region" description="Acidic residues" evidence="2">
    <location>
        <begin position="34"/>
        <end position="60"/>
    </location>
</feature>
<feature type="domain" description="XS" evidence="3">
    <location>
        <begin position="170"/>
        <end position="283"/>
    </location>
</feature>
<evidence type="ECO:0000256" key="2">
    <source>
        <dbReference type="SAM" id="MobiDB-lite"/>
    </source>
</evidence>
<organism evidence="4 5">
    <name type="scientific">Tagetes erecta</name>
    <name type="common">African marigold</name>
    <dbReference type="NCBI Taxonomy" id="13708"/>
    <lineage>
        <taxon>Eukaryota</taxon>
        <taxon>Viridiplantae</taxon>
        <taxon>Streptophyta</taxon>
        <taxon>Embryophyta</taxon>
        <taxon>Tracheophyta</taxon>
        <taxon>Spermatophyta</taxon>
        <taxon>Magnoliopsida</taxon>
        <taxon>eudicotyledons</taxon>
        <taxon>Gunneridae</taxon>
        <taxon>Pentapetalae</taxon>
        <taxon>asterids</taxon>
        <taxon>campanulids</taxon>
        <taxon>Asterales</taxon>
        <taxon>Asteraceae</taxon>
        <taxon>Asteroideae</taxon>
        <taxon>Heliantheae alliance</taxon>
        <taxon>Tageteae</taxon>
        <taxon>Tagetes</taxon>
    </lineage>
</organism>
<feature type="compositionally biased region" description="Basic and acidic residues" evidence="2">
    <location>
        <begin position="10"/>
        <end position="28"/>
    </location>
</feature>
<dbReference type="PANTHER" id="PTHR46602">
    <property type="entry name" value="PROTEIN SUPPRESSOR OF GENE SILENCING 3"/>
    <property type="match status" value="1"/>
</dbReference>